<name>A0A1H4AIF1_9BACT</name>
<organism evidence="1 2">
    <name type="scientific">Arachidicoccus rhizosphaerae</name>
    <dbReference type="NCBI Taxonomy" id="551991"/>
    <lineage>
        <taxon>Bacteria</taxon>
        <taxon>Pseudomonadati</taxon>
        <taxon>Bacteroidota</taxon>
        <taxon>Chitinophagia</taxon>
        <taxon>Chitinophagales</taxon>
        <taxon>Chitinophagaceae</taxon>
        <taxon>Arachidicoccus</taxon>
    </lineage>
</organism>
<keyword evidence="2" id="KW-1185">Reference proteome</keyword>
<dbReference type="Proteomes" id="UP000199041">
    <property type="component" value="Unassembled WGS sequence"/>
</dbReference>
<evidence type="ECO:0000313" key="2">
    <source>
        <dbReference type="Proteomes" id="UP000199041"/>
    </source>
</evidence>
<sequence>MPAWGKSRGGGPIWSKSTLAVVYIYENFYIKNKE</sequence>
<gene>
    <name evidence="1" type="ORF">SAMN05192529_1153</name>
</gene>
<accession>A0A1H4AIF1</accession>
<dbReference type="AlphaFoldDB" id="A0A1H4AIF1"/>
<proteinExistence type="predicted"/>
<reference evidence="1 2" key="1">
    <citation type="submission" date="2016-10" db="EMBL/GenBank/DDBJ databases">
        <authorList>
            <person name="de Groot N.N."/>
        </authorList>
    </citation>
    <scope>NUCLEOTIDE SEQUENCE [LARGE SCALE GENOMIC DNA]</scope>
    <source>
        <strain evidence="1 2">Vu-144</strain>
    </source>
</reference>
<protein>
    <submittedName>
        <fullName evidence="1">Uncharacterized protein</fullName>
    </submittedName>
</protein>
<evidence type="ECO:0000313" key="1">
    <source>
        <dbReference type="EMBL" id="SEA35627.1"/>
    </source>
</evidence>
<dbReference type="EMBL" id="FNQY01000015">
    <property type="protein sequence ID" value="SEA35627.1"/>
    <property type="molecule type" value="Genomic_DNA"/>
</dbReference>